<accession>A0A075G2N5</accession>
<dbReference type="InterPro" id="IPR012675">
    <property type="entry name" value="Beta-grasp_dom_sf"/>
</dbReference>
<dbReference type="InterPro" id="IPR016155">
    <property type="entry name" value="Mopterin_synth/thiamin_S_b"/>
</dbReference>
<protein>
    <recommendedName>
        <fullName evidence="2">Thiamine biosynthesis protein ThiS</fullName>
    </recommendedName>
</protein>
<dbReference type="AlphaFoldDB" id="A0A075G2N5"/>
<organism evidence="1">
    <name type="scientific">uncultured marine group II/III euryarchaeote AD1000_72_D09</name>
    <dbReference type="NCBI Taxonomy" id="1457805"/>
    <lineage>
        <taxon>Archaea</taxon>
        <taxon>Methanobacteriati</taxon>
        <taxon>Methanobacteriota</taxon>
        <taxon>environmental samples</taxon>
    </lineage>
</organism>
<proteinExistence type="predicted"/>
<sequence>MRIEVEHQGETHSVDAGAPITINEVLERLGIPSSTVLAVHDDVIVPHTSVISADLRLELVVVSSGG</sequence>
<reference evidence="1" key="1">
    <citation type="journal article" date="2014" name="Genome Biol. Evol.">
        <title>Pangenome evidence for extensive interdomain horizontal transfer affecting lineage core and shell genes in uncultured planktonic thaumarchaeota and euryarchaeota.</title>
        <authorList>
            <person name="Deschamps P."/>
            <person name="Zivanovic Y."/>
            <person name="Moreira D."/>
            <person name="Rodriguez-Valera F."/>
            <person name="Lopez-Garcia P."/>
        </authorList>
    </citation>
    <scope>NUCLEOTIDE SEQUENCE</scope>
</reference>
<evidence type="ECO:0000313" key="1">
    <source>
        <dbReference type="EMBL" id="AIE96077.1"/>
    </source>
</evidence>
<name>A0A075G2N5_9EURY</name>
<dbReference type="Gene3D" id="3.10.20.30">
    <property type="match status" value="1"/>
</dbReference>
<evidence type="ECO:0008006" key="2">
    <source>
        <dbReference type="Google" id="ProtNLM"/>
    </source>
</evidence>
<dbReference type="EMBL" id="KF900468">
    <property type="protein sequence ID" value="AIE96077.1"/>
    <property type="molecule type" value="Genomic_DNA"/>
</dbReference>
<dbReference type="SUPFAM" id="SSF54285">
    <property type="entry name" value="MoaD/ThiS"/>
    <property type="match status" value="1"/>
</dbReference>